<evidence type="ECO:0000313" key="3">
    <source>
        <dbReference type="EMBL" id="MFC5381394.1"/>
    </source>
</evidence>
<dbReference type="PANTHER" id="PTHR42903">
    <property type="entry name" value="INNER MEMBRANE PROTEIN YCCF"/>
    <property type="match status" value="1"/>
</dbReference>
<dbReference type="Pfam" id="PF03733">
    <property type="entry name" value="YccF"/>
    <property type="match status" value="2"/>
</dbReference>
<reference evidence="4" key="1">
    <citation type="journal article" date="2019" name="Int. J. Syst. Evol. Microbiol.">
        <title>The Global Catalogue of Microorganisms (GCM) 10K type strain sequencing project: providing services to taxonomists for standard genome sequencing and annotation.</title>
        <authorList>
            <consortium name="The Broad Institute Genomics Platform"/>
            <consortium name="The Broad Institute Genome Sequencing Center for Infectious Disease"/>
            <person name="Wu L."/>
            <person name="Ma J."/>
        </authorList>
    </citation>
    <scope>NUCLEOTIDE SEQUENCE [LARGE SCALE GENOMIC DNA]</scope>
    <source>
        <strain evidence="4">CCUG 43114</strain>
    </source>
</reference>
<feature type="transmembrane region" description="Helical" evidence="1">
    <location>
        <begin position="30"/>
        <end position="50"/>
    </location>
</feature>
<proteinExistence type="predicted"/>
<dbReference type="InterPro" id="IPR052937">
    <property type="entry name" value="Inner_membrane_protein"/>
</dbReference>
<keyword evidence="4" id="KW-1185">Reference proteome</keyword>
<dbReference type="InterPro" id="IPR005185">
    <property type="entry name" value="YccF"/>
</dbReference>
<keyword evidence="1" id="KW-1133">Transmembrane helix</keyword>
<comment type="caution">
    <text evidence="3">The sequence shown here is derived from an EMBL/GenBank/DDBJ whole genome shotgun (WGS) entry which is preliminary data.</text>
</comment>
<organism evidence="3 4">
    <name type="scientific">Aquipuribacter nitratireducens</name>
    <dbReference type="NCBI Taxonomy" id="650104"/>
    <lineage>
        <taxon>Bacteria</taxon>
        <taxon>Bacillati</taxon>
        <taxon>Actinomycetota</taxon>
        <taxon>Actinomycetes</taxon>
        <taxon>Micrococcales</taxon>
        <taxon>Intrasporangiaceae</taxon>
        <taxon>Aquipuribacter</taxon>
    </lineage>
</organism>
<dbReference type="PANTHER" id="PTHR42903:SF1">
    <property type="entry name" value="INNER MEMBRANE PROTEIN YCCF"/>
    <property type="match status" value="1"/>
</dbReference>
<sequence>MALILNILWFFFAGLATAFSYVVAGVIACLLVVTIPFGVACFRLAGFALWPFGRTVVDRPTAGVVTALGNVLWFLLIGWWLALSQVVYAVGLVLTIIGIPFGIATLKLAILSFNPLGKEVVSSAEARGRLVPVVR</sequence>
<evidence type="ECO:0000259" key="2">
    <source>
        <dbReference type="Pfam" id="PF03733"/>
    </source>
</evidence>
<protein>
    <submittedName>
        <fullName evidence="3">YccF domain-containing protein</fullName>
    </submittedName>
</protein>
<feature type="transmembrane region" description="Helical" evidence="1">
    <location>
        <begin position="62"/>
        <end position="82"/>
    </location>
</feature>
<feature type="transmembrane region" description="Helical" evidence="1">
    <location>
        <begin position="88"/>
        <end position="110"/>
    </location>
</feature>
<keyword evidence="1" id="KW-0472">Membrane</keyword>
<dbReference type="EMBL" id="JBHSLD010000009">
    <property type="protein sequence ID" value="MFC5381394.1"/>
    <property type="molecule type" value="Genomic_DNA"/>
</dbReference>
<dbReference type="PIRSF" id="PIRSF028777">
    <property type="entry name" value="UCP028777"/>
    <property type="match status" value="1"/>
</dbReference>
<feature type="domain" description="Inner membrane component" evidence="2">
    <location>
        <begin position="4"/>
        <end position="54"/>
    </location>
</feature>
<feature type="domain" description="Inner membrane component" evidence="2">
    <location>
        <begin position="68"/>
        <end position="118"/>
    </location>
</feature>
<dbReference type="NCBIfam" id="NF008740">
    <property type="entry name" value="PRK11770.1-2"/>
    <property type="match status" value="1"/>
</dbReference>
<keyword evidence="1" id="KW-0812">Transmembrane</keyword>
<evidence type="ECO:0000256" key="1">
    <source>
        <dbReference type="SAM" id="Phobius"/>
    </source>
</evidence>
<dbReference type="RefSeq" id="WP_340269283.1">
    <property type="nucleotide sequence ID" value="NZ_JBBEOG010000004.1"/>
</dbReference>
<accession>A0ABW0GQ21</accession>
<dbReference type="Proteomes" id="UP001596122">
    <property type="component" value="Unassembled WGS sequence"/>
</dbReference>
<gene>
    <name evidence="3" type="ORF">ACFPJ6_11370</name>
</gene>
<name>A0ABW0GQ21_9MICO</name>
<dbReference type="InterPro" id="IPR031308">
    <property type="entry name" value="UCP028777"/>
</dbReference>
<evidence type="ECO:0000313" key="4">
    <source>
        <dbReference type="Proteomes" id="UP001596122"/>
    </source>
</evidence>